<proteinExistence type="predicted"/>
<accession>A0ABT1D9N0</accession>
<sequence length="325" mass="36955">MANPARAWQGNKNSARDRFLAGGYFSAHHQPKFELSLADRFFTVGSCFAREIEYKLAPFGVPLLLRNQGIERRFFDSWKDGDDAPGADALYAGVFNKYTTASIEHDLRRTILRESYENEGLIELDTDKWFDPHASGLKLLPLEQALANRAKIAEAMQLVRQADVVVMTLGQTESWLDTATGIAMNAHPGPAALRKFGDRFFFVDHSYAETIAQVDRTIQLIRRECNPAMRFILTVSPVPFNATFRPQDVVVGHQSTKAMLRTVAEELFRSYDFVDYFPSYEMVINTPRELAWLDDQLHVAGKMVEHIMQRFYSLYYPQGAVLAAQ</sequence>
<reference evidence="2 3" key="1">
    <citation type="submission" date="2021-12" db="EMBL/GenBank/DDBJ databases">
        <title>Siccirubricoccus leaddurans sp. nov., a high concentration Zn2+ tolerance bacterium.</title>
        <authorList>
            <person name="Cao Y."/>
        </authorList>
    </citation>
    <scope>NUCLEOTIDE SEQUENCE [LARGE SCALE GENOMIC DNA]</scope>
    <source>
        <strain evidence="2 3">KC 17139</strain>
    </source>
</reference>
<dbReference type="EMBL" id="JAFIRR010000146">
    <property type="protein sequence ID" value="MCO6418646.1"/>
    <property type="molecule type" value="Genomic_DNA"/>
</dbReference>
<dbReference type="Pfam" id="PF08885">
    <property type="entry name" value="GSCFA"/>
    <property type="match status" value="1"/>
</dbReference>
<protein>
    <submittedName>
        <fullName evidence="2">GSCFA domain-containing protein</fullName>
    </submittedName>
</protein>
<dbReference type="InterPro" id="IPR014982">
    <property type="entry name" value="GSCFA"/>
</dbReference>
<feature type="domain" description="GSCFA" evidence="1">
    <location>
        <begin position="40"/>
        <end position="311"/>
    </location>
</feature>
<keyword evidence="3" id="KW-1185">Reference proteome</keyword>
<evidence type="ECO:0000313" key="2">
    <source>
        <dbReference type="EMBL" id="MCO6418646.1"/>
    </source>
</evidence>
<dbReference type="Proteomes" id="UP001523392">
    <property type="component" value="Unassembled WGS sequence"/>
</dbReference>
<evidence type="ECO:0000313" key="3">
    <source>
        <dbReference type="Proteomes" id="UP001523392"/>
    </source>
</evidence>
<dbReference type="RefSeq" id="WP_252955274.1">
    <property type="nucleotide sequence ID" value="NZ_JAFIRR010000146.1"/>
</dbReference>
<comment type="caution">
    <text evidence="2">The sequence shown here is derived from an EMBL/GenBank/DDBJ whole genome shotgun (WGS) entry which is preliminary data.</text>
</comment>
<name>A0ABT1D9N0_9PROT</name>
<gene>
    <name evidence="2" type="ORF">JYK14_21165</name>
</gene>
<organism evidence="2 3">
    <name type="scientific">Siccirubricoccus soli</name>
    <dbReference type="NCBI Taxonomy" id="2899147"/>
    <lineage>
        <taxon>Bacteria</taxon>
        <taxon>Pseudomonadati</taxon>
        <taxon>Pseudomonadota</taxon>
        <taxon>Alphaproteobacteria</taxon>
        <taxon>Acetobacterales</taxon>
        <taxon>Roseomonadaceae</taxon>
        <taxon>Siccirubricoccus</taxon>
    </lineage>
</organism>
<evidence type="ECO:0000259" key="1">
    <source>
        <dbReference type="Pfam" id="PF08885"/>
    </source>
</evidence>